<dbReference type="SUPFAM" id="SSF81343">
    <property type="entry name" value="Fumarate reductase respiratory complex transmembrane subunits"/>
    <property type="match status" value="1"/>
</dbReference>
<protein>
    <recommendedName>
        <fullName evidence="12">Succinate dehydrogenase [ubiquinone] cytochrome b small subunit</fullName>
    </recommendedName>
</protein>
<dbReference type="Proteomes" id="UP001176517">
    <property type="component" value="Unassembled WGS sequence"/>
</dbReference>
<comment type="caution">
    <text evidence="13">The sequence shown here is derived from an EMBL/GenBank/DDBJ whole genome shotgun (WGS) entry which is preliminary data.</text>
</comment>
<keyword evidence="4" id="KW-0812">Transmembrane</keyword>
<dbReference type="Pfam" id="PF05328">
    <property type="entry name" value="CybS"/>
    <property type="match status" value="1"/>
</dbReference>
<dbReference type="GO" id="GO:0006121">
    <property type="term" value="P:mitochondrial electron transport, succinate to ubiquinone"/>
    <property type="evidence" value="ECO:0007669"/>
    <property type="project" value="TreeGrafter"/>
</dbReference>
<dbReference type="GO" id="GO:0020037">
    <property type="term" value="F:heme binding"/>
    <property type="evidence" value="ECO:0007669"/>
    <property type="project" value="TreeGrafter"/>
</dbReference>
<feature type="binding site" evidence="10">
    <location>
        <position position="129"/>
    </location>
    <ligand>
        <name>a ubiquinone</name>
        <dbReference type="ChEBI" id="CHEBI:16389"/>
        <note>ligand shared with IP/SDHB</note>
    </ligand>
</feature>
<comment type="subcellular location">
    <subcellularLocation>
        <location evidence="1 12">Mitochondrion inner membrane</location>
        <topology evidence="1 12">Multi-pass membrane protein</topology>
    </subcellularLocation>
</comment>
<keyword evidence="9 12" id="KW-0472">Membrane</keyword>
<keyword evidence="7" id="KW-1133">Transmembrane helix</keyword>
<keyword evidence="14" id="KW-1185">Reference proteome</keyword>
<keyword evidence="11" id="KW-0479">Metal-binding</keyword>
<evidence type="ECO:0000256" key="9">
    <source>
        <dbReference type="ARBA" id="ARBA00023136"/>
    </source>
</evidence>
<dbReference type="AlphaFoldDB" id="A0AAN6JS59"/>
<organism evidence="13 14">
    <name type="scientific">Tilletia horrida</name>
    <dbReference type="NCBI Taxonomy" id="155126"/>
    <lineage>
        <taxon>Eukaryota</taxon>
        <taxon>Fungi</taxon>
        <taxon>Dikarya</taxon>
        <taxon>Basidiomycota</taxon>
        <taxon>Ustilaginomycotina</taxon>
        <taxon>Exobasidiomycetes</taxon>
        <taxon>Tilletiales</taxon>
        <taxon>Tilletiaceae</taxon>
        <taxon>Tilletia</taxon>
    </lineage>
</organism>
<keyword evidence="11" id="KW-0408">Iron</keyword>
<dbReference type="EMBL" id="JAPDMZ010000175">
    <property type="protein sequence ID" value="KAK0546962.1"/>
    <property type="molecule type" value="Genomic_DNA"/>
</dbReference>
<dbReference type="GO" id="GO:0005743">
    <property type="term" value="C:mitochondrial inner membrane"/>
    <property type="evidence" value="ECO:0007669"/>
    <property type="project" value="UniProtKB-SubCell"/>
</dbReference>
<evidence type="ECO:0000256" key="5">
    <source>
        <dbReference type="ARBA" id="ARBA00022792"/>
    </source>
</evidence>
<evidence type="ECO:0000256" key="8">
    <source>
        <dbReference type="ARBA" id="ARBA00023128"/>
    </source>
</evidence>
<keyword evidence="8 12" id="KW-0496">Mitochondrion</keyword>
<dbReference type="GO" id="GO:0048039">
    <property type="term" value="F:ubiquinone binding"/>
    <property type="evidence" value="ECO:0007669"/>
    <property type="project" value="TreeGrafter"/>
</dbReference>
<evidence type="ECO:0000313" key="13">
    <source>
        <dbReference type="EMBL" id="KAK0546962.1"/>
    </source>
</evidence>
<evidence type="ECO:0000256" key="11">
    <source>
        <dbReference type="PIRSR" id="PIRSR607992-2"/>
    </source>
</evidence>
<evidence type="ECO:0000256" key="3">
    <source>
        <dbReference type="ARBA" id="ARBA00022448"/>
    </source>
</evidence>
<evidence type="ECO:0000256" key="6">
    <source>
        <dbReference type="ARBA" id="ARBA00022946"/>
    </source>
</evidence>
<keyword evidence="6 12" id="KW-0809">Transit peptide</keyword>
<evidence type="ECO:0000256" key="2">
    <source>
        <dbReference type="ARBA" id="ARBA00007294"/>
    </source>
</evidence>
<dbReference type="GO" id="GO:0006099">
    <property type="term" value="P:tricarboxylic acid cycle"/>
    <property type="evidence" value="ECO:0007669"/>
    <property type="project" value="TreeGrafter"/>
</dbReference>
<keyword evidence="5 12" id="KW-0999">Mitochondrion inner membrane</keyword>
<evidence type="ECO:0000256" key="7">
    <source>
        <dbReference type="ARBA" id="ARBA00022989"/>
    </source>
</evidence>
<keyword evidence="3" id="KW-0813">Transport</keyword>
<evidence type="ECO:0000256" key="12">
    <source>
        <dbReference type="RuleBase" id="RU364031"/>
    </source>
</evidence>
<name>A0AAN6JS59_9BASI</name>
<dbReference type="InterPro" id="IPR007992">
    <property type="entry name" value="CybS"/>
</dbReference>
<comment type="similarity">
    <text evidence="2 12">Belongs to the CybS family.</text>
</comment>
<sequence>MALPSMTRGALLRASIARPAVFSAPARTAFHSSALAQLRSTRTEQAAVAGNATKSYIEGTVNEPTKFPPPSPSHGSYHWTLERSLSIGLVPLIAAGAVKHGASGILDGALALTLVVHSHIGFDACLQDYLHKRKYPIAGPIGAWVLRAATVGTLVGIYEFQTNDVGFTEVISKLWTA</sequence>
<evidence type="ECO:0000313" key="14">
    <source>
        <dbReference type="Proteomes" id="UP001176517"/>
    </source>
</evidence>
<evidence type="ECO:0000256" key="10">
    <source>
        <dbReference type="PIRSR" id="PIRSR607992-1"/>
    </source>
</evidence>
<dbReference type="Gene3D" id="1.20.1300.10">
    <property type="entry name" value="Fumarate reductase/succinate dehydrogenase, transmembrane subunit"/>
    <property type="match status" value="1"/>
</dbReference>
<dbReference type="CDD" id="cd03496">
    <property type="entry name" value="SQR_TypeC_CybS"/>
    <property type="match status" value="1"/>
</dbReference>
<proteinExistence type="inferred from homology"/>
<feature type="binding site" description="axial binding residue" evidence="11">
    <location>
        <position position="117"/>
    </location>
    <ligand>
        <name>heme b</name>
        <dbReference type="ChEBI" id="CHEBI:60344"/>
        <note>ligand shared with SDHC</note>
    </ligand>
    <ligandPart>
        <name>Fe</name>
        <dbReference type="ChEBI" id="CHEBI:18248"/>
    </ligandPart>
</feature>
<gene>
    <name evidence="13" type="primary">SDH4</name>
    <name evidence="13" type="ORF">OC846_005042</name>
</gene>
<dbReference type="PANTHER" id="PTHR13337:SF2">
    <property type="entry name" value="SUCCINATE DEHYDROGENASE [UBIQUINONE] CYTOCHROME B SMALL SUBUNIT, MITOCHONDRIAL"/>
    <property type="match status" value="1"/>
</dbReference>
<accession>A0AAN6JS59</accession>
<dbReference type="InterPro" id="IPR034804">
    <property type="entry name" value="SQR/QFR_C/D"/>
</dbReference>
<evidence type="ECO:0000256" key="4">
    <source>
        <dbReference type="ARBA" id="ARBA00022692"/>
    </source>
</evidence>
<dbReference type="PANTHER" id="PTHR13337">
    <property type="entry name" value="SUCCINATE DEHYDROGENASE"/>
    <property type="match status" value="1"/>
</dbReference>
<reference evidence="13" key="1">
    <citation type="journal article" date="2023" name="PhytoFront">
        <title>Draft Genome Resources of Seven Strains of Tilletia horrida, Causal Agent of Kernel Smut of Rice.</title>
        <authorList>
            <person name="Khanal S."/>
            <person name="Antony Babu S."/>
            <person name="Zhou X.G."/>
        </authorList>
    </citation>
    <scope>NUCLEOTIDE SEQUENCE</scope>
    <source>
        <strain evidence="13">TX6</strain>
    </source>
</reference>
<dbReference type="GO" id="GO:0046872">
    <property type="term" value="F:metal ion binding"/>
    <property type="evidence" value="ECO:0007669"/>
    <property type="project" value="UniProtKB-KW"/>
</dbReference>
<evidence type="ECO:0000256" key="1">
    <source>
        <dbReference type="ARBA" id="ARBA00004448"/>
    </source>
</evidence>